<proteinExistence type="predicted"/>
<dbReference type="Proteomes" id="UP000822688">
    <property type="component" value="Chromosome 6"/>
</dbReference>
<reference evidence="2 3" key="1">
    <citation type="submission" date="2020-06" db="EMBL/GenBank/DDBJ databases">
        <title>WGS assembly of Ceratodon purpureus strain R40.</title>
        <authorList>
            <person name="Carey S.B."/>
            <person name="Jenkins J."/>
            <person name="Shu S."/>
            <person name="Lovell J.T."/>
            <person name="Sreedasyam A."/>
            <person name="Maumus F."/>
            <person name="Tiley G.P."/>
            <person name="Fernandez-Pozo N."/>
            <person name="Barry K."/>
            <person name="Chen C."/>
            <person name="Wang M."/>
            <person name="Lipzen A."/>
            <person name="Daum C."/>
            <person name="Saski C.A."/>
            <person name="Payton A.C."/>
            <person name="Mcbreen J.C."/>
            <person name="Conrad R.E."/>
            <person name="Kollar L.M."/>
            <person name="Olsson S."/>
            <person name="Huttunen S."/>
            <person name="Landis J.B."/>
            <person name="Wickett N.J."/>
            <person name="Johnson M.G."/>
            <person name="Rensing S.A."/>
            <person name="Grimwood J."/>
            <person name="Schmutz J."/>
            <person name="Mcdaniel S.F."/>
        </authorList>
    </citation>
    <scope>NUCLEOTIDE SEQUENCE [LARGE SCALE GENOMIC DNA]</scope>
    <source>
        <strain evidence="2 3">R40</strain>
    </source>
</reference>
<dbReference type="AlphaFoldDB" id="A0A8T0HAN6"/>
<organism evidence="2 3">
    <name type="scientific">Ceratodon purpureus</name>
    <name type="common">Fire moss</name>
    <name type="synonym">Dicranum purpureum</name>
    <dbReference type="NCBI Taxonomy" id="3225"/>
    <lineage>
        <taxon>Eukaryota</taxon>
        <taxon>Viridiplantae</taxon>
        <taxon>Streptophyta</taxon>
        <taxon>Embryophyta</taxon>
        <taxon>Bryophyta</taxon>
        <taxon>Bryophytina</taxon>
        <taxon>Bryopsida</taxon>
        <taxon>Dicranidae</taxon>
        <taxon>Pseudoditrichales</taxon>
        <taxon>Ditrichaceae</taxon>
        <taxon>Ceratodon</taxon>
    </lineage>
</organism>
<feature type="region of interest" description="Disordered" evidence="1">
    <location>
        <begin position="1"/>
        <end position="78"/>
    </location>
</feature>
<feature type="compositionally biased region" description="Polar residues" evidence="1">
    <location>
        <begin position="1"/>
        <end position="46"/>
    </location>
</feature>
<sequence>MWPSSKTQSTTAGESLHQNPNLNSQKPTLQLTPIPNLTDHNPTLSKNARPKHNQSSPAPKPFAQFSPSPSHNPPQSTQRLDLTTLTAISNITQPKHNSIPLLQP</sequence>
<accession>A0A8T0HAN6</accession>
<feature type="compositionally biased region" description="Polar residues" evidence="1">
    <location>
        <begin position="65"/>
        <end position="78"/>
    </location>
</feature>
<keyword evidence="3" id="KW-1185">Reference proteome</keyword>
<name>A0A8T0HAN6_CERPU</name>
<gene>
    <name evidence="2" type="ORF">KC19_6G048100</name>
</gene>
<evidence type="ECO:0000313" key="3">
    <source>
        <dbReference type="Proteomes" id="UP000822688"/>
    </source>
</evidence>
<dbReference type="EMBL" id="CM026427">
    <property type="protein sequence ID" value="KAG0568831.1"/>
    <property type="molecule type" value="Genomic_DNA"/>
</dbReference>
<evidence type="ECO:0000256" key="1">
    <source>
        <dbReference type="SAM" id="MobiDB-lite"/>
    </source>
</evidence>
<comment type="caution">
    <text evidence="2">The sequence shown here is derived from an EMBL/GenBank/DDBJ whole genome shotgun (WGS) entry which is preliminary data.</text>
</comment>
<protein>
    <submittedName>
        <fullName evidence="2">Uncharacterized protein</fullName>
    </submittedName>
</protein>
<evidence type="ECO:0000313" key="2">
    <source>
        <dbReference type="EMBL" id="KAG0568831.1"/>
    </source>
</evidence>